<dbReference type="AlphaFoldDB" id="A0AAV9XJ23"/>
<organism evidence="2 3">
    <name type="scientific">Orbilia ellipsospora</name>
    <dbReference type="NCBI Taxonomy" id="2528407"/>
    <lineage>
        <taxon>Eukaryota</taxon>
        <taxon>Fungi</taxon>
        <taxon>Dikarya</taxon>
        <taxon>Ascomycota</taxon>
        <taxon>Pezizomycotina</taxon>
        <taxon>Orbiliomycetes</taxon>
        <taxon>Orbiliales</taxon>
        <taxon>Orbiliaceae</taxon>
        <taxon>Orbilia</taxon>
    </lineage>
</organism>
<reference evidence="2 3" key="1">
    <citation type="submission" date="2019-10" db="EMBL/GenBank/DDBJ databases">
        <authorList>
            <person name="Palmer J.M."/>
        </authorList>
    </citation>
    <scope>NUCLEOTIDE SEQUENCE [LARGE SCALE GENOMIC DNA]</scope>
    <source>
        <strain evidence="2 3">TWF694</strain>
    </source>
</reference>
<evidence type="ECO:0000313" key="3">
    <source>
        <dbReference type="Proteomes" id="UP001365542"/>
    </source>
</evidence>
<dbReference type="Proteomes" id="UP001365542">
    <property type="component" value="Unassembled WGS sequence"/>
</dbReference>
<name>A0AAV9XJ23_9PEZI</name>
<comment type="caution">
    <text evidence="2">The sequence shown here is derived from an EMBL/GenBank/DDBJ whole genome shotgun (WGS) entry which is preliminary data.</text>
</comment>
<feature type="region of interest" description="Disordered" evidence="1">
    <location>
        <begin position="1"/>
        <end position="29"/>
    </location>
</feature>
<proteinExistence type="predicted"/>
<protein>
    <submittedName>
        <fullName evidence="2">Uncharacterized protein</fullName>
    </submittedName>
</protein>
<keyword evidence="3" id="KW-1185">Reference proteome</keyword>
<dbReference type="EMBL" id="JAVHJO010000003">
    <property type="protein sequence ID" value="KAK6541948.1"/>
    <property type="molecule type" value="Genomic_DNA"/>
</dbReference>
<gene>
    <name evidence="2" type="ORF">TWF694_007720</name>
</gene>
<evidence type="ECO:0000313" key="2">
    <source>
        <dbReference type="EMBL" id="KAK6541948.1"/>
    </source>
</evidence>
<accession>A0AAV9XJ23</accession>
<sequence length="371" mass="41539">MQQASSMIYRDGPLPAPPRENNPVDVEPAPHTYSGIYATGNSHLGATYTYGGLAINGSSSNEDKDVSRLAYKLAESAILKGAAKDQARLRPNEMTPCPVQPTRNHVAPARAPSAFGENIPLQFQSPMAQPPATVQQSYTRPDRPFPNKTTSSGINFRSIRKQVKETGNSKNEDEMLFSEAENIYEADLTEDPNPERIEHYENLINRFRQCKETQNASRDDKWDFEYRLCLAGIHRLGGRAYAAMGSGNENWRKIWDASLEQYEAAVDQIQGVDDKFIPDEKNKIRYELMQVFILIGRAAVGVAKLILTSQDVAGVVEHLEMATVASNVGMARYEFESLLKCHTELKEHPIVGEFKEMDEAYDEVKEYIGSD</sequence>
<feature type="region of interest" description="Disordered" evidence="1">
    <location>
        <begin position="134"/>
        <end position="153"/>
    </location>
</feature>
<evidence type="ECO:0000256" key="1">
    <source>
        <dbReference type="SAM" id="MobiDB-lite"/>
    </source>
</evidence>